<reference evidence="4 5" key="1">
    <citation type="submission" date="2019-05" db="EMBL/GenBank/DDBJ databases">
        <authorList>
            <consortium name="Pathogen Informatics"/>
        </authorList>
    </citation>
    <scope>NUCLEOTIDE SEQUENCE [LARGE SCALE GENOMIC DNA]</scope>
    <source>
        <strain evidence="4 5">NCTC503</strain>
    </source>
</reference>
<feature type="transmembrane region" description="Helical" evidence="3">
    <location>
        <begin position="713"/>
        <end position="732"/>
    </location>
</feature>
<proteinExistence type="predicted"/>
<dbReference type="RefSeq" id="WP_138210115.1">
    <property type="nucleotide sequence ID" value="NZ_CBCRUQ010000014.1"/>
</dbReference>
<dbReference type="Proteomes" id="UP000308489">
    <property type="component" value="Chromosome 1"/>
</dbReference>
<keyword evidence="5" id="KW-1185">Reference proteome</keyword>
<keyword evidence="3" id="KW-1133">Transmembrane helix</keyword>
<dbReference type="InterPro" id="IPR016024">
    <property type="entry name" value="ARM-type_fold"/>
</dbReference>
<dbReference type="OrthoDB" id="90760at2"/>
<protein>
    <submittedName>
        <fullName evidence="4">TMP repeat family</fullName>
    </submittedName>
</protein>
<keyword evidence="3" id="KW-0472">Membrane</keyword>
<name>A0A4U9RES2_HATHI</name>
<feature type="coiled-coil region" evidence="1">
    <location>
        <begin position="142"/>
        <end position="238"/>
    </location>
</feature>
<keyword evidence="1" id="KW-0175">Coiled coil</keyword>
<keyword evidence="3" id="KW-0812">Transmembrane</keyword>
<evidence type="ECO:0000256" key="3">
    <source>
        <dbReference type="SAM" id="Phobius"/>
    </source>
</evidence>
<evidence type="ECO:0000256" key="1">
    <source>
        <dbReference type="SAM" id="Coils"/>
    </source>
</evidence>
<evidence type="ECO:0000256" key="2">
    <source>
        <dbReference type="SAM" id="MobiDB-lite"/>
    </source>
</evidence>
<dbReference type="SUPFAM" id="SSF48371">
    <property type="entry name" value="ARM repeat"/>
    <property type="match status" value="1"/>
</dbReference>
<feature type="transmembrane region" description="Helical" evidence="3">
    <location>
        <begin position="744"/>
        <end position="771"/>
    </location>
</feature>
<dbReference type="EMBL" id="LR590481">
    <property type="protein sequence ID" value="VTQ89696.1"/>
    <property type="molecule type" value="Genomic_DNA"/>
</dbReference>
<feature type="region of interest" description="Disordered" evidence="2">
    <location>
        <begin position="97"/>
        <end position="121"/>
    </location>
</feature>
<dbReference type="Gene3D" id="1.10.287.1490">
    <property type="match status" value="1"/>
</dbReference>
<evidence type="ECO:0000313" key="4">
    <source>
        <dbReference type="EMBL" id="VTQ89696.1"/>
    </source>
</evidence>
<dbReference type="KEGG" id="hhw:NCTC503_01460"/>
<dbReference type="AlphaFoldDB" id="A0A4U9RES2"/>
<evidence type="ECO:0000313" key="5">
    <source>
        <dbReference type="Proteomes" id="UP000308489"/>
    </source>
</evidence>
<sequence>MSDSIGQISLDLGLNDVTESQISDIGTKIKANVTKALSGLNNIGSIDKTLGNIQATVEKMIDSIHSQIQNNLEILRGQIEDIFSNLKVKNPMEDLLNKDDSISNQNDISPKSARGPPSGKTLDVRVPKVDLSNNTDYIKSQITNLTAQLDQIGSKADEQRAKIKELRKEIEELSKPTGSKPMNFINQEQIKKLQNELSKAEQNLTKFAATSDKTVFTIDALEKKLDELGNTANDSANKTSRSFSKFKVFPSILNKLSNSIKSTKSTVNNALKTKSNINGKLKRLGHTSTNTGRSFLGMGNMISRSFNRVLRQVFVMGVIYKGLRGLISYIGSALMANAQFSNSLKQVQANLMVAFMPIYQAILPALNALMSALATVTSYIATFISGLFGKTYSQSLNAAKGLNTAKAAMGAYGKSAKKAGGHTKKLAKDAKEAQKVLAGFDEVNTLDFVKDKNKTPNDGASAGDGVQMPDMSKAFSAGKGIEGLGKKVRDVLASIFQPFKNAWAKEGQATIASMKYAFNSILDLLGNIGKSMLTVWTNGTGEKILTVILQILQNIFNIIGDIASTFATAWNSCDIGTKIIQGIANTFLNLLTLVKKIGDAFREVWKDIGTPLANMFMKVLKSTIDVLENLSQKLIYVWDNGGSHLFKGLIKLGAKVLELAGYIYTEFVVPFVNWFVNKISPAIAPVLKFLGWLCDKISDLIDFLTSGNPYVDAFIQALVILGGTIGSVIAVIKICSTVGKVLSGVFAFITSPITLVVIGIAALIAIGILLYKHWDVIKAKAKEVWNSIKQTFNNFKNWLGGVFSTDWTKHFGLLGHVMNGLCSLIRKVWSNIKLMFKGIIDFIAGVFTGNWRRAWQGVVNIFKGIFGGLASIAKAPLNAVIGLVNGAIGGLNKLKIPDWVPGIGGNGVNIPKIPKLARGGILDQPTLNIAGEAGKEAVVPLENNTQGLDLLAEKLMERLGGTGGQGNNSNSDSPLEIVLELGGSEFARFIIDSINKLQRQEGRTLLKI</sequence>
<organism evidence="4 5">
    <name type="scientific">Hathewaya histolytica</name>
    <name type="common">Clostridium histolyticum</name>
    <dbReference type="NCBI Taxonomy" id="1498"/>
    <lineage>
        <taxon>Bacteria</taxon>
        <taxon>Bacillati</taxon>
        <taxon>Bacillota</taxon>
        <taxon>Clostridia</taxon>
        <taxon>Eubacteriales</taxon>
        <taxon>Clostridiaceae</taxon>
        <taxon>Hathewaya</taxon>
    </lineage>
</organism>
<accession>A0A4U9RES2</accession>
<gene>
    <name evidence="4" type="primary">yqbO</name>
    <name evidence="4" type="ORF">NCTC503_01460</name>
</gene>